<sequence>MTPDMAVLVHELLNPPKGEKSESEYDELAEKIQARQDLAESWERAVKTGYTGPRGQHLPRLRVLPQPEPAPMTPCAFPPAPPRTLPA</sequence>
<feature type="region of interest" description="Disordered" evidence="1">
    <location>
        <begin position="49"/>
        <end position="87"/>
    </location>
</feature>
<dbReference type="Proteomes" id="UP000002431">
    <property type="component" value="Plasmid pDGEO02"/>
</dbReference>
<geneLocation type="plasmid" evidence="2 3">
    <name>pDGEO02</name>
</geneLocation>
<dbReference type="EMBL" id="CP000856">
    <property type="protein sequence ID" value="ABW35078.1"/>
    <property type="molecule type" value="Genomic_DNA"/>
</dbReference>
<dbReference type="KEGG" id="dge:Dgeo_3037"/>
<dbReference type="AlphaFoldDB" id="A8ZRG9"/>
<dbReference type="HOGENOM" id="CLU_2478171_0_0_0"/>
<keyword evidence="2" id="KW-0614">Plasmid</keyword>
<keyword evidence="3" id="KW-1185">Reference proteome</keyword>
<organism evidence="2 3">
    <name type="scientific">Deinococcus geothermalis (strain DSM 11300 / CIP 105573 / AG-3a)</name>
    <dbReference type="NCBI Taxonomy" id="319795"/>
    <lineage>
        <taxon>Bacteria</taxon>
        <taxon>Thermotogati</taxon>
        <taxon>Deinococcota</taxon>
        <taxon>Deinococci</taxon>
        <taxon>Deinococcales</taxon>
        <taxon>Deinococcaceae</taxon>
        <taxon>Deinococcus</taxon>
    </lineage>
</organism>
<evidence type="ECO:0000256" key="1">
    <source>
        <dbReference type="SAM" id="MobiDB-lite"/>
    </source>
</evidence>
<accession>A8ZRG9</accession>
<evidence type="ECO:0000313" key="3">
    <source>
        <dbReference type="Proteomes" id="UP000002431"/>
    </source>
</evidence>
<gene>
    <name evidence="2" type="ORF">Dgeo_3037</name>
</gene>
<proteinExistence type="predicted"/>
<name>A8ZRG9_DEIGD</name>
<feature type="compositionally biased region" description="Pro residues" evidence="1">
    <location>
        <begin position="66"/>
        <end position="87"/>
    </location>
</feature>
<protein>
    <submittedName>
        <fullName evidence="2">Uncharacterized protein</fullName>
    </submittedName>
</protein>
<evidence type="ECO:0000313" key="2">
    <source>
        <dbReference type="EMBL" id="ABW35078.1"/>
    </source>
</evidence>
<reference evidence="2" key="1">
    <citation type="submission" date="2007-10" db="EMBL/GenBank/DDBJ databases">
        <title>Complete sequence of Plasmid2 pDGEO02 of Deinococcus geothermalis DSM 11300.</title>
        <authorList>
            <consortium name="US DOE Joint Genome Institute"/>
            <person name="Copeland A."/>
            <person name="Lucas S."/>
            <person name="Lapidus A."/>
            <person name="Barry K."/>
            <person name="Detter J.C."/>
            <person name="Glavina del Rio T."/>
            <person name="Hammon N."/>
            <person name="Israni S."/>
            <person name="Dalin E."/>
            <person name="Tice H."/>
            <person name="Pitluck S."/>
            <person name="Brettin T."/>
            <person name="Bruce D."/>
            <person name="Han C."/>
            <person name="Tapia R."/>
            <person name="Saunders E."/>
            <person name="Gilna P."/>
            <person name="Schmutz J."/>
            <person name="Larimer F."/>
            <person name="Land M."/>
            <person name="Hauser L."/>
            <person name="Kyrpides N."/>
            <person name="Kim E."/>
            <person name="Daly M.J."/>
            <person name="Fredrickson J.K."/>
            <person name="Makarova K.S."/>
            <person name="Gaidamakova E.K."/>
            <person name="Zhai M."/>
            <person name="Richardson P."/>
        </authorList>
    </citation>
    <scope>NUCLEOTIDE SEQUENCE [LARGE SCALE GENOMIC DNA]</scope>
    <source>
        <strain evidence="2">DSM 11300</strain>
        <plasmid evidence="2">pDGEO02</plasmid>
    </source>
</reference>